<gene>
    <name evidence="2" type="ORF">GCM10012285_51780</name>
</gene>
<name>A0ABQ2JWH5_9ACTN</name>
<dbReference type="EMBL" id="BMND01000027">
    <property type="protein sequence ID" value="GGN56850.1"/>
    <property type="molecule type" value="Genomic_DNA"/>
</dbReference>
<dbReference type="CDD" id="cd08946">
    <property type="entry name" value="SDR_e"/>
    <property type="match status" value="1"/>
</dbReference>
<proteinExistence type="predicted"/>
<dbReference type="Pfam" id="PF01370">
    <property type="entry name" value="Epimerase"/>
    <property type="match status" value="1"/>
</dbReference>
<organism evidence="2 3">
    <name type="scientific">Streptomyces kronopolitis</name>
    <dbReference type="NCBI Taxonomy" id="1612435"/>
    <lineage>
        <taxon>Bacteria</taxon>
        <taxon>Bacillati</taxon>
        <taxon>Actinomycetota</taxon>
        <taxon>Actinomycetes</taxon>
        <taxon>Kitasatosporales</taxon>
        <taxon>Streptomycetaceae</taxon>
        <taxon>Streptomyces</taxon>
    </lineage>
</organism>
<dbReference type="PANTHER" id="PTHR43245:SF13">
    <property type="entry name" value="UDP-D-APIOSE_UDP-D-XYLOSE SYNTHASE 2"/>
    <property type="match status" value="1"/>
</dbReference>
<dbReference type="InterPro" id="IPR050177">
    <property type="entry name" value="Lipid_A_modif_metabolic_enz"/>
</dbReference>
<sequence length="341" mass="35632">MARCETPETGRDPDRAVRRVVVLGASGFIGRQVSAAVRAAGGEPLLVARRPFTADPAHCVPLDLIGDGPYALSRLLDTERPDAVVNAAGAVWSRAQETMRQANHTLVETVLAALAAASWRPRLVHLGSVFEYAPPTPGTALDEQAPTRPTTPYGQSKLRGTEAVLAASGEGRADAVVLRLSNVIGAGTSPSSLLGQVAAQLHAADAGQEAVVRVSPLRASRDFVDVRDTADAVLAAAALPVGGQVINIGRGEAVPVRTMVERLITASGKPARIVEGAGSGVRTDTGLDWMQVATGTARRVLGWSARHGLDSSARELWRAVGAQPVPVTDRSPAQHWSPAQH</sequence>
<dbReference type="Gene3D" id="3.40.50.720">
    <property type="entry name" value="NAD(P)-binding Rossmann-like Domain"/>
    <property type="match status" value="1"/>
</dbReference>
<keyword evidence="3" id="KW-1185">Reference proteome</keyword>
<reference evidence="3" key="1">
    <citation type="journal article" date="2019" name="Int. J. Syst. Evol. Microbiol.">
        <title>The Global Catalogue of Microorganisms (GCM) 10K type strain sequencing project: providing services to taxonomists for standard genome sequencing and annotation.</title>
        <authorList>
            <consortium name="The Broad Institute Genomics Platform"/>
            <consortium name="The Broad Institute Genome Sequencing Center for Infectious Disease"/>
            <person name="Wu L."/>
            <person name="Ma J."/>
        </authorList>
    </citation>
    <scope>NUCLEOTIDE SEQUENCE [LARGE SCALE GENOMIC DNA]</scope>
    <source>
        <strain evidence="3">CGMCC 4.7323</strain>
    </source>
</reference>
<dbReference type="Proteomes" id="UP000600080">
    <property type="component" value="Unassembled WGS sequence"/>
</dbReference>
<protein>
    <recommendedName>
        <fullName evidence="1">NAD-dependent epimerase/dehydratase domain-containing protein</fullName>
    </recommendedName>
</protein>
<dbReference type="InterPro" id="IPR001509">
    <property type="entry name" value="Epimerase_deHydtase"/>
</dbReference>
<evidence type="ECO:0000259" key="1">
    <source>
        <dbReference type="Pfam" id="PF01370"/>
    </source>
</evidence>
<accession>A0ABQ2JWH5</accession>
<dbReference type="SUPFAM" id="SSF51735">
    <property type="entry name" value="NAD(P)-binding Rossmann-fold domains"/>
    <property type="match status" value="1"/>
</dbReference>
<dbReference type="GeneID" id="301550861"/>
<evidence type="ECO:0000313" key="3">
    <source>
        <dbReference type="Proteomes" id="UP000600080"/>
    </source>
</evidence>
<feature type="domain" description="NAD-dependent epimerase/dehydratase" evidence="1">
    <location>
        <begin position="20"/>
        <end position="249"/>
    </location>
</feature>
<dbReference type="RefSeq" id="WP_229700161.1">
    <property type="nucleotide sequence ID" value="NZ_BMND01000027.1"/>
</dbReference>
<evidence type="ECO:0000313" key="2">
    <source>
        <dbReference type="EMBL" id="GGN56850.1"/>
    </source>
</evidence>
<comment type="caution">
    <text evidence="2">The sequence shown here is derived from an EMBL/GenBank/DDBJ whole genome shotgun (WGS) entry which is preliminary data.</text>
</comment>
<dbReference type="PANTHER" id="PTHR43245">
    <property type="entry name" value="BIFUNCTIONAL POLYMYXIN RESISTANCE PROTEIN ARNA"/>
    <property type="match status" value="1"/>
</dbReference>
<dbReference type="InterPro" id="IPR036291">
    <property type="entry name" value="NAD(P)-bd_dom_sf"/>
</dbReference>